<reference evidence="1 2" key="1">
    <citation type="submission" date="2024-04" db="EMBL/GenBank/DDBJ databases">
        <authorList>
            <person name="Waldvogel A.-M."/>
            <person name="Schoenle A."/>
        </authorList>
    </citation>
    <scope>NUCLEOTIDE SEQUENCE [LARGE SCALE GENOMIC DNA]</scope>
</reference>
<organism evidence="1 2">
    <name type="scientific">Knipowitschia caucasica</name>
    <name type="common">Caucasian dwarf goby</name>
    <name type="synonym">Pomatoschistus caucasicus</name>
    <dbReference type="NCBI Taxonomy" id="637954"/>
    <lineage>
        <taxon>Eukaryota</taxon>
        <taxon>Metazoa</taxon>
        <taxon>Chordata</taxon>
        <taxon>Craniata</taxon>
        <taxon>Vertebrata</taxon>
        <taxon>Euteleostomi</taxon>
        <taxon>Actinopterygii</taxon>
        <taxon>Neopterygii</taxon>
        <taxon>Teleostei</taxon>
        <taxon>Neoteleostei</taxon>
        <taxon>Acanthomorphata</taxon>
        <taxon>Gobiaria</taxon>
        <taxon>Gobiiformes</taxon>
        <taxon>Gobioidei</taxon>
        <taxon>Gobiidae</taxon>
        <taxon>Gobiinae</taxon>
        <taxon>Knipowitschia</taxon>
    </lineage>
</organism>
<evidence type="ECO:0000313" key="1">
    <source>
        <dbReference type="EMBL" id="CAL1604118.1"/>
    </source>
</evidence>
<accession>A0AAV2LSA2</accession>
<evidence type="ECO:0000313" key="2">
    <source>
        <dbReference type="Proteomes" id="UP001497482"/>
    </source>
</evidence>
<name>A0AAV2LSA2_KNICA</name>
<proteinExistence type="predicted"/>
<dbReference type="Proteomes" id="UP001497482">
    <property type="component" value="Chromosome 4"/>
</dbReference>
<keyword evidence="2" id="KW-1185">Reference proteome</keyword>
<dbReference type="AlphaFoldDB" id="A0AAV2LSA2"/>
<dbReference type="EMBL" id="OZ035826">
    <property type="protein sequence ID" value="CAL1604118.1"/>
    <property type="molecule type" value="Genomic_DNA"/>
</dbReference>
<protein>
    <submittedName>
        <fullName evidence="1">Uncharacterized protein</fullName>
    </submittedName>
</protein>
<sequence length="119" mass="13614">MQQQQQQQQQQQHSELWLWTLGCSGDVTSVPAPEANSLVAFISFLFSFRAFFTSLTVLEANLLLPRNSRRSVISRCCGLLRDFLGGFADHRLEFTAERRDLLLHRLSSFSFPTNFCVCP</sequence>
<gene>
    <name evidence="1" type="ORF">KC01_LOCUS31689</name>
</gene>